<dbReference type="PANTHER" id="PTHR30461">
    <property type="entry name" value="DNA-INVERTASE FROM LAMBDOID PROPHAGE"/>
    <property type="match status" value="1"/>
</dbReference>
<dbReference type="Pfam" id="PF00239">
    <property type="entry name" value="Resolvase"/>
    <property type="match status" value="1"/>
</dbReference>
<sequence length="188" mass="20909">MKRIAYIRVSTAEQRPDRQIDGLKRISDELHIETLSAVARRRPVYETVVARLGPGDTLVVWSLDRAFRSARDALNELHSLQSGGVQFHIADLNLDTATPHGKLTFTLMSAVAEFERDVLIQRTKEGIAAARARGKRIGRPPLLSERQLSEARERVDGGETLAAVADDLDVYAWTLSRALKRGVVDTLL</sequence>
<reference evidence="7 8" key="1">
    <citation type="submission" date="2019-12" db="EMBL/GenBank/DDBJ databases">
        <title>Nitratireductor arenosus sp. nov., Isolated from sea sand, Jeju island, South Korea.</title>
        <authorList>
            <person name="Kim W."/>
        </authorList>
    </citation>
    <scope>NUCLEOTIDE SEQUENCE [LARGE SCALE GENOMIC DNA]</scope>
    <source>
        <strain evidence="7 8">CAU 1489</strain>
    </source>
</reference>
<evidence type="ECO:0000313" key="8">
    <source>
        <dbReference type="Proteomes" id="UP000463224"/>
    </source>
</evidence>
<keyword evidence="3" id="KW-0233">DNA recombination</keyword>
<name>A0A844QJV5_9HYPH</name>
<dbReference type="Gene3D" id="1.10.10.60">
    <property type="entry name" value="Homeodomain-like"/>
    <property type="match status" value="1"/>
</dbReference>
<dbReference type="SUPFAM" id="SSF53041">
    <property type="entry name" value="Resolvase-like"/>
    <property type="match status" value="1"/>
</dbReference>
<accession>A0A844QJV5</accession>
<evidence type="ECO:0000256" key="5">
    <source>
        <dbReference type="PROSITE-ProRule" id="PRU10137"/>
    </source>
</evidence>
<gene>
    <name evidence="7" type="ORF">GN330_12010</name>
</gene>
<evidence type="ECO:0000256" key="3">
    <source>
        <dbReference type="ARBA" id="ARBA00023172"/>
    </source>
</evidence>
<evidence type="ECO:0000256" key="1">
    <source>
        <dbReference type="ARBA" id="ARBA00022908"/>
    </source>
</evidence>
<dbReference type="EMBL" id="WPHG01000003">
    <property type="protein sequence ID" value="MVA97969.1"/>
    <property type="molecule type" value="Genomic_DNA"/>
</dbReference>
<dbReference type="PROSITE" id="PS51736">
    <property type="entry name" value="RECOMBINASES_3"/>
    <property type="match status" value="1"/>
</dbReference>
<dbReference type="InterPro" id="IPR036162">
    <property type="entry name" value="Resolvase-like_N_sf"/>
</dbReference>
<evidence type="ECO:0000313" key="7">
    <source>
        <dbReference type="EMBL" id="MVA97969.1"/>
    </source>
</evidence>
<feature type="active site" description="O-(5'-phospho-DNA)-serine intermediate" evidence="4 5">
    <location>
        <position position="10"/>
    </location>
</feature>
<dbReference type="PROSITE" id="PS00397">
    <property type="entry name" value="RECOMBINASES_1"/>
    <property type="match status" value="1"/>
</dbReference>
<keyword evidence="2" id="KW-0238">DNA-binding</keyword>
<dbReference type="PANTHER" id="PTHR30461:SF2">
    <property type="entry name" value="SERINE RECOMBINASE PINE-RELATED"/>
    <property type="match status" value="1"/>
</dbReference>
<dbReference type="Proteomes" id="UP000463224">
    <property type="component" value="Unassembled WGS sequence"/>
</dbReference>
<proteinExistence type="predicted"/>
<dbReference type="InterPro" id="IPR006119">
    <property type="entry name" value="Resolv_N"/>
</dbReference>
<dbReference type="GO" id="GO:0000150">
    <property type="term" value="F:DNA strand exchange activity"/>
    <property type="evidence" value="ECO:0007669"/>
    <property type="project" value="InterPro"/>
</dbReference>
<evidence type="ECO:0000259" key="6">
    <source>
        <dbReference type="PROSITE" id="PS51736"/>
    </source>
</evidence>
<dbReference type="GO" id="GO:0003677">
    <property type="term" value="F:DNA binding"/>
    <property type="evidence" value="ECO:0007669"/>
    <property type="project" value="UniProtKB-KW"/>
</dbReference>
<dbReference type="InterPro" id="IPR050639">
    <property type="entry name" value="SSR_resolvase"/>
</dbReference>
<dbReference type="Gene3D" id="3.40.50.1390">
    <property type="entry name" value="Resolvase, N-terminal catalytic domain"/>
    <property type="match status" value="1"/>
</dbReference>
<keyword evidence="8" id="KW-1185">Reference proteome</keyword>
<evidence type="ECO:0000256" key="2">
    <source>
        <dbReference type="ARBA" id="ARBA00023125"/>
    </source>
</evidence>
<protein>
    <submittedName>
        <fullName evidence="7">Recombinase family protein</fullName>
    </submittedName>
</protein>
<evidence type="ECO:0000256" key="4">
    <source>
        <dbReference type="PIRSR" id="PIRSR606118-50"/>
    </source>
</evidence>
<dbReference type="SMART" id="SM00857">
    <property type="entry name" value="Resolvase"/>
    <property type="match status" value="1"/>
</dbReference>
<dbReference type="RefSeq" id="WP_156712959.1">
    <property type="nucleotide sequence ID" value="NZ_WPHG01000003.1"/>
</dbReference>
<comment type="caution">
    <text evidence="7">The sequence shown here is derived from an EMBL/GenBank/DDBJ whole genome shotgun (WGS) entry which is preliminary data.</text>
</comment>
<dbReference type="AlphaFoldDB" id="A0A844QJV5"/>
<dbReference type="InterPro" id="IPR006118">
    <property type="entry name" value="Recombinase_CS"/>
</dbReference>
<keyword evidence="1" id="KW-0229">DNA integration</keyword>
<organism evidence="7 8">
    <name type="scientific">Nitratireductor arenosus</name>
    <dbReference type="NCBI Taxonomy" id="2682096"/>
    <lineage>
        <taxon>Bacteria</taxon>
        <taxon>Pseudomonadati</taxon>
        <taxon>Pseudomonadota</taxon>
        <taxon>Alphaproteobacteria</taxon>
        <taxon>Hyphomicrobiales</taxon>
        <taxon>Phyllobacteriaceae</taxon>
        <taxon>Nitratireductor</taxon>
    </lineage>
</organism>
<dbReference type="GO" id="GO:0015074">
    <property type="term" value="P:DNA integration"/>
    <property type="evidence" value="ECO:0007669"/>
    <property type="project" value="UniProtKB-KW"/>
</dbReference>
<dbReference type="CDD" id="cd03768">
    <property type="entry name" value="SR_ResInv"/>
    <property type="match status" value="1"/>
</dbReference>
<feature type="domain" description="Resolvase/invertase-type recombinase catalytic" evidence="6">
    <location>
        <begin position="2"/>
        <end position="134"/>
    </location>
</feature>